<dbReference type="EMBL" id="ABID01000001">
    <property type="protein sequence ID" value="EDQ06723.1"/>
    <property type="molecule type" value="Genomic_DNA"/>
</dbReference>
<evidence type="ECO:0000256" key="3">
    <source>
        <dbReference type="PROSITE-ProRule" id="PRU00169"/>
    </source>
</evidence>
<dbReference type="InterPro" id="IPR013656">
    <property type="entry name" value="PAS_4"/>
</dbReference>
<comment type="caution">
    <text evidence="7">The sequence shown here is derived from an EMBL/GenBank/DDBJ whole genome shotgun (WGS) entry which is preliminary data.</text>
</comment>
<dbReference type="Pfam" id="PF12860">
    <property type="entry name" value="PAS_7"/>
    <property type="match status" value="1"/>
</dbReference>
<evidence type="ECO:0000256" key="4">
    <source>
        <dbReference type="SAM" id="Coils"/>
    </source>
</evidence>
<accession>A0ABM9XB40</accession>
<keyword evidence="7" id="KW-0808">Transferase</keyword>
<dbReference type="PRINTS" id="PR00344">
    <property type="entry name" value="BCTRLSENSOR"/>
</dbReference>
<dbReference type="SMART" id="SM00387">
    <property type="entry name" value="HATPase_c"/>
    <property type="match status" value="1"/>
</dbReference>
<dbReference type="InterPro" id="IPR004358">
    <property type="entry name" value="Sig_transdc_His_kin-like_C"/>
</dbReference>
<dbReference type="Pfam" id="PF02518">
    <property type="entry name" value="HATPase_c"/>
    <property type="match status" value="1"/>
</dbReference>
<evidence type="ECO:0000256" key="2">
    <source>
        <dbReference type="ARBA" id="ARBA00012438"/>
    </source>
</evidence>
<organism evidence="7 8">
    <name type="scientific">Sulfitobacter indolifex HEL-45</name>
    <dbReference type="NCBI Taxonomy" id="391624"/>
    <lineage>
        <taxon>Bacteria</taxon>
        <taxon>Pseudomonadati</taxon>
        <taxon>Pseudomonadota</taxon>
        <taxon>Alphaproteobacteria</taxon>
        <taxon>Rhodobacterales</taxon>
        <taxon>Roseobacteraceae</taxon>
        <taxon>Sulfitobacter</taxon>
    </lineage>
</organism>
<dbReference type="SUPFAM" id="SSF55785">
    <property type="entry name" value="PYP-like sensor domain (PAS domain)"/>
    <property type="match status" value="1"/>
</dbReference>
<dbReference type="SUPFAM" id="SSF55874">
    <property type="entry name" value="ATPase domain of HSP90 chaperone/DNA topoisomerase II/histidine kinase"/>
    <property type="match status" value="1"/>
</dbReference>
<feature type="domain" description="Response regulatory" evidence="6">
    <location>
        <begin position="522"/>
        <end position="634"/>
    </location>
</feature>
<comment type="catalytic activity">
    <reaction evidence="1">
        <text>ATP + protein L-histidine = ADP + protein N-phospho-L-histidine.</text>
        <dbReference type="EC" id="2.7.13.3"/>
    </reaction>
</comment>
<feature type="modified residue" description="4-aspartylphosphate" evidence="3">
    <location>
        <position position="572"/>
    </location>
</feature>
<dbReference type="Gene3D" id="3.30.565.10">
    <property type="entry name" value="Histidine kinase-like ATPase, C-terminal domain"/>
    <property type="match status" value="1"/>
</dbReference>
<dbReference type="Gene3D" id="3.30.450.20">
    <property type="entry name" value="PAS domain"/>
    <property type="match status" value="2"/>
</dbReference>
<gene>
    <name evidence="7" type="ORF">OIHEL45_07895</name>
</gene>
<keyword evidence="8" id="KW-1185">Reference proteome</keyword>
<dbReference type="SUPFAM" id="SSF52172">
    <property type="entry name" value="CheY-like"/>
    <property type="match status" value="1"/>
</dbReference>
<evidence type="ECO:0000313" key="8">
    <source>
        <dbReference type="Proteomes" id="UP000003257"/>
    </source>
</evidence>
<dbReference type="InterPro" id="IPR001789">
    <property type="entry name" value="Sig_transdc_resp-reg_receiver"/>
</dbReference>
<dbReference type="InterPro" id="IPR011006">
    <property type="entry name" value="CheY-like_superfamily"/>
</dbReference>
<feature type="domain" description="Histidine kinase" evidence="5">
    <location>
        <begin position="306"/>
        <end position="514"/>
    </location>
</feature>
<evidence type="ECO:0000256" key="1">
    <source>
        <dbReference type="ARBA" id="ARBA00000085"/>
    </source>
</evidence>
<evidence type="ECO:0000259" key="5">
    <source>
        <dbReference type="PROSITE" id="PS50109"/>
    </source>
</evidence>
<dbReference type="PROSITE" id="PS50109">
    <property type="entry name" value="HIS_KIN"/>
    <property type="match status" value="1"/>
</dbReference>
<dbReference type="PROSITE" id="PS50110">
    <property type="entry name" value="RESPONSE_REGULATORY"/>
    <property type="match status" value="1"/>
</dbReference>
<dbReference type="InterPro" id="IPR035965">
    <property type="entry name" value="PAS-like_dom_sf"/>
</dbReference>
<dbReference type="SMART" id="SM00448">
    <property type="entry name" value="REC"/>
    <property type="match status" value="1"/>
</dbReference>
<reference evidence="7 8" key="1">
    <citation type="submission" date="2007-11" db="EMBL/GenBank/DDBJ databases">
        <authorList>
            <person name="Wagner-Dobler I."/>
            <person name="Ferriera S."/>
            <person name="Johnson J."/>
            <person name="Kravitz S."/>
            <person name="Beeson K."/>
            <person name="Sutton G."/>
            <person name="Rogers Y.-H."/>
            <person name="Friedman R."/>
            <person name="Frazier M."/>
            <person name="Venter J.C."/>
        </authorList>
    </citation>
    <scope>NUCLEOTIDE SEQUENCE [LARGE SCALE GENOMIC DNA]</scope>
    <source>
        <strain evidence="7 8">HEL-45</strain>
    </source>
</reference>
<dbReference type="PANTHER" id="PTHR43065:SF42">
    <property type="entry name" value="TWO-COMPONENT SENSOR PPRA"/>
    <property type="match status" value="1"/>
</dbReference>
<dbReference type="InterPro" id="IPR003594">
    <property type="entry name" value="HATPase_dom"/>
</dbReference>
<name>A0ABM9XB40_9RHOB</name>
<sequence>MPMQITDDQTKALTNAGLNLIAQALTIYDSSLRLAVCNGPFQSMFDLPDALVTPGAPFEDTIRHLAGTGEYGEVTDVDAFVAERVEQAQAFVPHYMERTRSNGRTISVEGSPLPQGGWVTVYTDITNTKRQEALLRARSDALSDQVLSHAEQLAASNRKLEATITALEEAKRQVTESEARTRLTTEMMPAHIAHVDASGRYIYSNRRLSSVMPGRPSNIYGLHISDALGASAYERIMPALTQAYASSPAVIEFTDDASARRIRGAFTPDGRGGVYILSMDITEETQTRVALQQTLKRELASRMISGLAHDFSNLLTIILGMQSKLARLPDLPPQAGELVDGTLAAARRGGTLLSSIADVTEPRALRPAATDLADLLNELSTLAAPTLPPKCALVVRNDAPEGSVLLDKGRVQDSLLNLILNARDACGASGTITLTQRLVHDTWIEWMVHDTGPGFSPSALERGVEPFFTTKGSEGSGLGLSMVYDMTKSSGGDLRLSNAPEGGAQISLRLPFRAAVPATTGLVLLVEDTTDIRAVVRDMLMDQGHSVIEATSADEATALIADLPDITLVLSDIQLSGEGTGIDLARRIGSSLPLLLMTSLPADHPLLLEAQTLVPVLRKPFDKDDLQSLIAPLKAATP</sequence>
<proteinExistence type="predicted"/>
<dbReference type="EC" id="2.7.13.3" evidence="2"/>
<dbReference type="Proteomes" id="UP000003257">
    <property type="component" value="Unassembled WGS sequence"/>
</dbReference>
<keyword evidence="7" id="KW-0418">Kinase</keyword>
<dbReference type="Gene3D" id="3.40.50.2300">
    <property type="match status" value="1"/>
</dbReference>
<dbReference type="InterPro" id="IPR036890">
    <property type="entry name" value="HATPase_C_sf"/>
</dbReference>
<keyword evidence="4" id="KW-0175">Coiled coil</keyword>
<dbReference type="GO" id="GO:0016301">
    <property type="term" value="F:kinase activity"/>
    <property type="evidence" value="ECO:0007669"/>
    <property type="project" value="UniProtKB-KW"/>
</dbReference>
<evidence type="ECO:0000313" key="7">
    <source>
        <dbReference type="EMBL" id="EDQ06723.1"/>
    </source>
</evidence>
<feature type="coiled-coil region" evidence="4">
    <location>
        <begin position="150"/>
        <end position="180"/>
    </location>
</feature>
<dbReference type="Pfam" id="PF00072">
    <property type="entry name" value="Response_reg"/>
    <property type="match status" value="1"/>
</dbReference>
<dbReference type="InterPro" id="IPR005467">
    <property type="entry name" value="His_kinase_dom"/>
</dbReference>
<dbReference type="Pfam" id="PF08448">
    <property type="entry name" value="PAS_4"/>
    <property type="match status" value="1"/>
</dbReference>
<evidence type="ECO:0000259" key="6">
    <source>
        <dbReference type="PROSITE" id="PS50110"/>
    </source>
</evidence>
<protein>
    <recommendedName>
        <fullName evidence="2">histidine kinase</fullName>
        <ecNumber evidence="2">2.7.13.3</ecNumber>
    </recommendedName>
</protein>
<dbReference type="PANTHER" id="PTHR43065">
    <property type="entry name" value="SENSOR HISTIDINE KINASE"/>
    <property type="match status" value="1"/>
</dbReference>
<keyword evidence="3" id="KW-0597">Phosphoprotein</keyword>